<organism evidence="2 3">
    <name type="scientific">Saccharomonospora marina XMU15</name>
    <dbReference type="NCBI Taxonomy" id="882083"/>
    <lineage>
        <taxon>Bacteria</taxon>
        <taxon>Bacillati</taxon>
        <taxon>Actinomycetota</taxon>
        <taxon>Actinomycetes</taxon>
        <taxon>Pseudonocardiales</taxon>
        <taxon>Pseudonocardiaceae</taxon>
        <taxon>Saccharomonospora</taxon>
    </lineage>
</organism>
<dbReference type="PANTHER" id="PTHR43591">
    <property type="entry name" value="METHYLTRANSFERASE"/>
    <property type="match status" value="1"/>
</dbReference>
<keyword evidence="2" id="KW-0808">Transferase</keyword>
<keyword evidence="2" id="KW-0489">Methyltransferase</keyword>
<accession>H5X7T3</accession>
<protein>
    <submittedName>
        <fullName evidence="2">Methylase involved in ubiquinone/menaquinone biosynthesis</fullName>
    </submittedName>
</protein>
<dbReference type="EMBL" id="CM001439">
    <property type="protein sequence ID" value="EHR52433.1"/>
    <property type="molecule type" value="Genomic_DNA"/>
</dbReference>
<dbReference type="Gene3D" id="2.20.130.10">
    <property type="entry name" value="CAC2371-like domains"/>
    <property type="match status" value="1"/>
</dbReference>
<dbReference type="AlphaFoldDB" id="H5X7T3"/>
<evidence type="ECO:0000313" key="3">
    <source>
        <dbReference type="Proteomes" id="UP000004926"/>
    </source>
</evidence>
<evidence type="ECO:0000259" key="1">
    <source>
        <dbReference type="Pfam" id="PF13649"/>
    </source>
</evidence>
<dbReference type="STRING" id="882083.SacmaDRAFT_4241"/>
<dbReference type="OrthoDB" id="279734at2"/>
<dbReference type="InterPro" id="IPR041698">
    <property type="entry name" value="Methyltransf_25"/>
</dbReference>
<gene>
    <name evidence="2" type="ORF">SacmaDRAFT_4241</name>
</gene>
<keyword evidence="2" id="KW-0830">Ubiquinone</keyword>
<dbReference type="eggNOG" id="COG2226">
    <property type="taxonomic scope" value="Bacteria"/>
</dbReference>
<dbReference type="GO" id="GO:0032259">
    <property type="term" value="P:methylation"/>
    <property type="evidence" value="ECO:0007669"/>
    <property type="project" value="UniProtKB-KW"/>
</dbReference>
<dbReference type="CDD" id="cd02440">
    <property type="entry name" value="AdoMet_MTases"/>
    <property type="match status" value="1"/>
</dbReference>
<reference evidence="2 3" key="1">
    <citation type="journal article" date="2012" name="Stand. Genomic Sci.">
        <title>Genome sequence of the ocean sediment bacterium Saccharomonospora marina type strain (XMU15(T)).</title>
        <authorList>
            <person name="Klenk H.P."/>
            <person name="Lu M."/>
            <person name="Lucas S."/>
            <person name="Lapidus A."/>
            <person name="Copeland A."/>
            <person name="Pitluck S."/>
            <person name="Goodwin L.A."/>
            <person name="Han C."/>
            <person name="Tapia R."/>
            <person name="Brambilla E.M."/>
            <person name="Potter G."/>
            <person name="Land M."/>
            <person name="Ivanova N."/>
            <person name="Rohde M."/>
            <person name="Goker M."/>
            <person name="Detter J.C."/>
            <person name="Li W.J."/>
            <person name="Kyrpides N.C."/>
            <person name="Woyke T."/>
        </authorList>
    </citation>
    <scope>NUCLEOTIDE SEQUENCE [LARGE SCALE GENOMIC DNA]</scope>
    <source>
        <strain evidence="2 3">XMU15</strain>
    </source>
</reference>
<name>H5X7T3_9PSEU</name>
<feature type="domain" description="Methyltransferase" evidence="1">
    <location>
        <begin position="40"/>
        <end position="135"/>
    </location>
</feature>
<dbReference type="InterPro" id="IPR029063">
    <property type="entry name" value="SAM-dependent_MTases_sf"/>
</dbReference>
<dbReference type="HOGENOM" id="CLU_069129_7_2_11"/>
<sequence>MHWAASSLVAEVYDRGHPPGFSYGDIEYYTRALRDVTGPVLDVACGTGRILVPLLEAGIAADGLDLSPEMLAICERHCRARGLRPRLHRGDMAGFRLDERYEAVIIPAGSIKGLTGRAAVLRALRAMGGVLRPGGRLVADVAPPRLVVGSKPLRSWADGEHLWTVQTVHAEYDAAANHVTEYLRYEKWHRGRATATELHTFGVQFWSVREFHGLLTEAGFSDITVVGDYHEDREPGTHDDDWTFHAVWPGSQPERIGD</sequence>
<dbReference type="Proteomes" id="UP000004926">
    <property type="component" value="Chromosome"/>
</dbReference>
<dbReference type="SUPFAM" id="SSF53335">
    <property type="entry name" value="S-adenosyl-L-methionine-dependent methyltransferases"/>
    <property type="match status" value="1"/>
</dbReference>
<dbReference type="Gene3D" id="3.40.50.150">
    <property type="entry name" value="Vaccinia Virus protein VP39"/>
    <property type="match status" value="1"/>
</dbReference>
<dbReference type="Pfam" id="PF13649">
    <property type="entry name" value="Methyltransf_25"/>
    <property type="match status" value="1"/>
</dbReference>
<keyword evidence="3" id="KW-1185">Reference proteome</keyword>
<evidence type="ECO:0000313" key="2">
    <source>
        <dbReference type="EMBL" id="EHR52433.1"/>
    </source>
</evidence>
<proteinExistence type="predicted"/>
<dbReference type="GO" id="GO:0008168">
    <property type="term" value="F:methyltransferase activity"/>
    <property type="evidence" value="ECO:0007669"/>
    <property type="project" value="UniProtKB-KW"/>
</dbReference>
<dbReference type="RefSeq" id="WP_009155811.1">
    <property type="nucleotide sequence ID" value="NZ_CM001439.1"/>
</dbReference>